<protein>
    <submittedName>
        <fullName evidence="1">Uncharacterized protein</fullName>
    </submittedName>
</protein>
<evidence type="ECO:0000313" key="1">
    <source>
        <dbReference type="EMBL" id="KAK4006561.1"/>
    </source>
</evidence>
<organism evidence="1 2">
    <name type="scientific">Daphnia magna</name>
    <dbReference type="NCBI Taxonomy" id="35525"/>
    <lineage>
        <taxon>Eukaryota</taxon>
        <taxon>Metazoa</taxon>
        <taxon>Ecdysozoa</taxon>
        <taxon>Arthropoda</taxon>
        <taxon>Crustacea</taxon>
        <taxon>Branchiopoda</taxon>
        <taxon>Diplostraca</taxon>
        <taxon>Cladocera</taxon>
        <taxon>Anomopoda</taxon>
        <taxon>Daphniidae</taxon>
        <taxon>Daphnia</taxon>
    </lineage>
</organism>
<comment type="caution">
    <text evidence="1">The sequence shown here is derived from an EMBL/GenBank/DDBJ whole genome shotgun (WGS) entry which is preliminary data.</text>
</comment>
<keyword evidence="2" id="KW-1185">Reference proteome</keyword>
<reference evidence="1 2" key="1">
    <citation type="journal article" date="2023" name="Nucleic Acids Res.">
        <title>The hologenome of Daphnia magna reveals possible DNA methylation and microbiome-mediated evolution of the host genome.</title>
        <authorList>
            <person name="Chaturvedi A."/>
            <person name="Li X."/>
            <person name="Dhandapani V."/>
            <person name="Marshall H."/>
            <person name="Kissane S."/>
            <person name="Cuenca-Cambronero M."/>
            <person name="Asole G."/>
            <person name="Calvet F."/>
            <person name="Ruiz-Romero M."/>
            <person name="Marangio P."/>
            <person name="Guigo R."/>
            <person name="Rago D."/>
            <person name="Mirbahai L."/>
            <person name="Eastwood N."/>
            <person name="Colbourne J.K."/>
            <person name="Zhou J."/>
            <person name="Mallon E."/>
            <person name="Orsini L."/>
        </authorList>
    </citation>
    <scope>NUCLEOTIDE SEQUENCE [LARGE SCALE GENOMIC DNA]</scope>
    <source>
        <strain evidence="1">LRV0_1</strain>
    </source>
</reference>
<sequence length="119" mass="13574">MADIIRTLFFIVNYYNFLIDCIPINFRNHCPLNPSAPLNNKQLMHFVPNIAVPTLRDRCALKQPPLLRDLCFPLLHPSNKPPFILFSPAPLTVFQQSSETVPFCTPQPTTNSLCSQQLH</sequence>
<accession>A0ABQ9Z0Y1</accession>
<name>A0ABQ9Z0Y1_9CRUS</name>
<gene>
    <name evidence="1" type="ORF">OUZ56_011715</name>
</gene>
<dbReference type="Proteomes" id="UP001234178">
    <property type="component" value="Unassembled WGS sequence"/>
</dbReference>
<evidence type="ECO:0000313" key="2">
    <source>
        <dbReference type="Proteomes" id="UP001234178"/>
    </source>
</evidence>
<dbReference type="EMBL" id="JAOYFB010000002">
    <property type="protein sequence ID" value="KAK4006561.1"/>
    <property type="molecule type" value="Genomic_DNA"/>
</dbReference>
<proteinExistence type="predicted"/>